<keyword evidence="2" id="KW-0677">Repeat</keyword>
<evidence type="ECO:0000313" key="5">
    <source>
        <dbReference type="Proteomes" id="UP001642409"/>
    </source>
</evidence>
<evidence type="ECO:0000256" key="2">
    <source>
        <dbReference type="ARBA" id="ARBA00022737"/>
    </source>
</evidence>
<evidence type="ECO:0000256" key="1">
    <source>
        <dbReference type="ARBA" id="ARBA00022614"/>
    </source>
</evidence>
<dbReference type="InterPro" id="IPR001611">
    <property type="entry name" value="Leu-rich_rpt"/>
</dbReference>
<dbReference type="SUPFAM" id="SSF52058">
    <property type="entry name" value="L domain-like"/>
    <property type="match status" value="1"/>
</dbReference>
<keyword evidence="5" id="KW-1185">Reference proteome</keyword>
<dbReference type="EMBL" id="CAXDID020000429">
    <property type="protein sequence ID" value="CAL6090554.1"/>
    <property type="molecule type" value="Genomic_DNA"/>
</dbReference>
<proteinExistence type="predicted"/>
<sequence length="465" mass="55100">MFNFKYIIYYDKEEKIIIPDWKYQEIINRKINLLELDKQKNVKHLQYSNINQSIIIDQNVNLLNLQTLCILKYDKTQFQVDLDLQNTNQTVLTLLIENYSIKDETALLNFQKLQNLILEGTDFKDFGLLLNFKLNYLQIKNNSMSIQDKRTVAQMFGLKQLYLNSCGFKEVHMFQELTQLRELTLKNSQLKNSDFVDCSFRLLQKLDVSYNELNSLDNLTLSPCLFELNVSHNKIGKLFYDDVSSNANIEVLDLSYNKLFDINQLTLFPSLKDLNLESNRLGEKRVQVLKTLQIQTLNLTNVLCRTLNCINTQSTTNIIMKSNLKEYNSTKAFQCQNLRIFKIYSDKIQNNQIKQLQIVNQNCKIGTHTQQYSYQNRLTRYLSRLFHQIKNQCDQKIFQQFLPQVNFQQAINQKHYGYQQKLKQDETTYRLLSINQTSLDKQNLRYQLCKRIQYLLNLVNQTGYE</sequence>
<keyword evidence="1" id="KW-0433">Leucine-rich repeat</keyword>
<dbReference type="PANTHER" id="PTHR15454:SF56">
    <property type="entry name" value="PROTEIN PHOSPHATASE 1 REGULATORY SUBUNIT 7-RELATED"/>
    <property type="match status" value="1"/>
</dbReference>
<reference evidence="3" key="1">
    <citation type="submission" date="2023-06" db="EMBL/GenBank/DDBJ databases">
        <authorList>
            <person name="Kurt Z."/>
        </authorList>
    </citation>
    <scope>NUCLEOTIDE SEQUENCE</scope>
</reference>
<comment type="caution">
    <text evidence="3">The sequence shown here is derived from an EMBL/GenBank/DDBJ whole genome shotgun (WGS) entry which is preliminary data.</text>
</comment>
<evidence type="ECO:0000313" key="4">
    <source>
        <dbReference type="EMBL" id="CAL6090554.1"/>
    </source>
</evidence>
<name>A0AA86PNK4_9EUKA</name>
<organism evidence="3">
    <name type="scientific">Hexamita inflata</name>
    <dbReference type="NCBI Taxonomy" id="28002"/>
    <lineage>
        <taxon>Eukaryota</taxon>
        <taxon>Metamonada</taxon>
        <taxon>Diplomonadida</taxon>
        <taxon>Hexamitidae</taxon>
        <taxon>Hexamitinae</taxon>
        <taxon>Hexamita</taxon>
    </lineage>
</organism>
<protein>
    <submittedName>
        <fullName evidence="3">Uncharacterized protein</fullName>
    </submittedName>
</protein>
<dbReference type="AlphaFoldDB" id="A0AA86PNK4"/>
<dbReference type="GO" id="GO:0005737">
    <property type="term" value="C:cytoplasm"/>
    <property type="evidence" value="ECO:0007669"/>
    <property type="project" value="TreeGrafter"/>
</dbReference>
<accession>A0AA86PNK4</accession>
<evidence type="ECO:0000313" key="3">
    <source>
        <dbReference type="EMBL" id="CAI9942811.1"/>
    </source>
</evidence>
<dbReference type="EMBL" id="CATOUU010000708">
    <property type="protein sequence ID" value="CAI9942811.1"/>
    <property type="molecule type" value="Genomic_DNA"/>
</dbReference>
<dbReference type="PANTHER" id="PTHR15454">
    <property type="entry name" value="NISCHARIN RELATED"/>
    <property type="match status" value="1"/>
</dbReference>
<dbReference type="Gene3D" id="3.80.10.10">
    <property type="entry name" value="Ribonuclease Inhibitor"/>
    <property type="match status" value="1"/>
</dbReference>
<reference evidence="4 5" key="2">
    <citation type="submission" date="2024-07" db="EMBL/GenBank/DDBJ databases">
        <authorList>
            <person name="Akdeniz Z."/>
        </authorList>
    </citation>
    <scope>NUCLEOTIDE SEQUENCE [LARGE SCALE GENOMIC DNA]</scope>
</reference>
<dbReference type="PROSITE" id="PS51450">
    <property type="entry name" value="LRR"/>
    <property type="match status" value="2"/>
</dbReference>
<dbReference type="InterPro" id="IPR032675">
    <property type="entry name" value="LRR_dom_sf"/>
</dbReference>
<gene>
    <name evidence="3" type="ORF">HINF_LOCUS30456</name>
    <name evidence="4" type="ORF">HINF_LOCUS65364</name>
</gene>
<dbReference type="Proteomes" id="UP001642409">
    <property type="component" value="Unassembled WGS sequence"/>
</dbReference>